<comment type="caution">
    <text evidence="2">The sequence shown here is derived from an EMBL/GenBank/DDBJ whole genome shotgun (WGS) entry which is preliminary data.</text>
</comment>
<accession>A0A2A2SG42</accession>
<evidence type="ECO:0000256" key="1">
    <source>
        <dbReference type="SAM" id="MobiDB-lite"/>
    </source>
</evidence>
<dbReference type="OrthoDB" id="7569414at2"/>
<evidence type="ECO:0000313" key="2">
    <source>
        <dbReference type="EMBL" id="PAX08219.1"/>
    </source>
</evidence>
<feature type="compositionally biased region" description="Basic and acidic residues" evidence="1">
    <location>
        <begin position="98"/>
        <end position="117"/>
    </location>
</feature>
<organism evidence="2 3">
    <name type="scientific">Sphingomonas lenta</name>
    <dbReference type="NCBI Taxonomy" id="1141887"/>
    <lineage>
        <taxon>Bacteria</taxon>
        <taxon>Pseudomonadati</taxon>
        <taxon>Pseudomonadota</taxon>
        <taxon>Alphaproteobacteria</taxon>
        <taxon>Sphingomonadales</taxon>
        <taxon>Sphingomonadaceae</taxon>
        <taxon>Sphingomonas</taxon>
    </lineage>
</organism>
<gene>
    <name evidence="2" type="ORF">CKY28_11665</name>
</gene>
<feature type="region of interest" description="Disordered" evidence="1">
    <location>
        <begin position="1"/>
        <end position="23"/>
    </location>
</feature>
<name>A0A2A2SG42_9SPHN</name>
<protein>
    <submittedName>
        <fullName evidence="2">Uncharacterized protein</fullName>
    </submittedName>
</protein>
<proteinExistence type="predicted"/>
<sequence length="227" mass="23554">MNTDQKNGAGAYKSDRADDAAAQGRDFKAPFHLRLTKDRDVQVGYREAAIAAGALGLGFLAFKGVKSVLGRATKANAVAAGHSGKLEPVPLATSATPDVKDNAAPRFPEGIDNRVDEPATPFVASSNQDDTGDLVVEVTEVEVVAVAVDDASADQSARTPEHVPTDLMGDKPPTANDRAIDAFRPDPTAPVPPEMRDSLRPATGPAPSLAADRGTFGQGLAQTDGSK</sequence>
<feature type="region of interest" description="Disordered" evidence="1">
    <location>
        <begin position="152"/>
        <end position="227"/>
    </location>
</feature>
<dbReference type="EMBL" id="NSLI01000003">
    <property type="protein sequence ID" value="PAX08219.1"/>
    <property type="molecule type" value="Genomic_DNA"/>
</dbReference>
<dbReference type="Proteomes" id="UP000218151">
    <property type="component" value="Unassembled WGS sequence"/>
</dbReference>
<feature type="region of interest" description="Disordered" evidence="1">
    <location>
        <begin position="87"/>
        <end position="128"/>
    </location>
</feature>
<keyword evidence="3" id="KW-1185">Reference proteome</keyword>
<dbReference type="RefSeq" id="WP_095998461.1">
    <property type="nucleotide sequence ID" value="NZ_NSLI01000003.1"/>
</dbReference>
<evidence type="ECO:0000313" key="3">
    <source>
        <dbReference type="Proteomes" id="UP000218151"/>
    </source>
</evidence>
<dbReference type="AlphaFoldDB" id="A0A2A2SG42"/>
<feature type="compositionally biased region" description="Basic and acidic residues" evidence="1">
    <location>
        <begin position="13"/>
        <end position="23"/>
    </location>
</feature>
<reference evidence="3" key="1">
    <citation type="submission" date="2017-09" db="EMBL/GenBank/DDBJ databases">
        <authorList>
            <person name="Feng G."/>
            <person name="Zhu H."/>
        </authorList>
    </citation>
    <scope>NUCLEOTIDE SEQUENCE [LARGE SCALE GENOMIC DNA]</scope>
    <source>
        <strain evidence="3">1PNM-20</strain>
    </source>
</reference>